<feature type="region of interest" description="Disordered" evidence="3">
    <location>
        <begin position="1"/>
        <end position="31"/>
    </location>
</feature>
<evidence type="ECO:0000256" key="1">
    <source>
        <dbReference type="ARBA" id="ARBA00022574"/>
    </source>
</evidence>
<proteinExistence type="predicted"/>
<dbReference type="SUPFAM" id="SSF50978">
    <property type="entry name" value="WD40 repeat-like"/>
    <property type="match status" value="1"/>
</dbReference>
<reference evidence="4" key="1">
    <citation type="journal article" date="2020" name="Stud. Mycol.">
        <title>101 Dothideomycetes genomes: a test case for predicting lifestyles and emergence of pathogens.</title>
        <authorList>
            <person name="Haridas S."/>
            <person name="Albert R."/>
            <person name="Binder M."/>
            <person name="Bloem J."/>
            <person name="Labutti K."/>
            <person name="Salamov A."/>
            <person name="Andreopoulos B."/>
            <person name="Baker S."/>
            <person name="Barry K."/>
            <person name="Bills G."/>
            <person name="Bluhm B."/>
            <person name="Cannon C."/>
            <person name="Castanera R."/>
            <person name="Culley D."/>
            <person name="Daum C."/>
            <person name="Ezra D."/>
            <person name="Gonzalez J."/>
            <person name="Henrissat B."/>
            <person name="Kuo A."/>
            <person name="Liang C."/>
            <person name="Lipzen A."/>
            <person name="Lutzoni F."/>
            <person name="Magnuson J."/>
            <person name="Mondo S."/>
            <person name="Nolan M."/>
            <person name="Ohm R."/>
            <person name="Pangilinan J."/>
            <person name="Park H.-J."/>
            <person name="Ramirez L."/>
            <person name="Alfaro M."/>
            <person name="Sun H."/>
            <person name="Tritt A."/>
            <person name="Yoshinaga Y."/>
            <person name="Zwiers L.-H."/>
            <person name="Turgeon B."/>
            <person name="Goodwin S."/>
            <person name="Spatafora J."/>
            <person name="Crous P."/>
            <person name="Grigoriev I."/>
        </authorList>
    </citation>
    <scope>NUCLEOTIDE SEQUENCE</scope>
    <source>
        <strain evidence="4">CBS 125425</strain>
    </source>
</reference>
<dbReference type="Pfam" id="PF00400">
    <property type="entry name" value="WD40"/>
    <property type="match status" value="1"/>
</dbReference>
<feature type="compositionally biased region" description="Basic and acidic residues" evidence="3">
    <location>
        <begin position="1"/>
        <end position="16"/>
    </location>
</feature>
<protein>
    <submittedName>
        <fullName evidence="4">WD40 repeat-like protein</fullName>
    </submittedName>
</protein>
<dbReference type="InterPro" id="IPR015943">
    <property type="entry name" value="WD40/YVTN_repeat-like_dom_sf"/>
</dbReference>
<dbReference type="InterPro" id="IPR036322">
    <property type="entry name" value="WD40_repeat_dom_sf"/>
</dbReference>
<keyword evidence="1" id="KW-0853">WD repeat</keyword>
<evidence type="ECO:0000256" key="2">
    <source>
        <dbReference type="ARBA" id="ARBA00022737"/>
    </source>
</evidence>
<gene>
    <name evidence="4" type="ORF">EJ04DRAFT_548578</name>
</gene>
<keyword evidence="5" id="KW-1185">Reference proteome</keyword>
<evidence type="ECO:0000313" key="4">
    <source>
        <dbReference type="EMBL" id="KAF2740073.1"/>
    </source>
</evidence>
<dbReference type="OrthoDB" id="19711at2759"/>
<dbReference type="EMBL" id="ML996101">
    <property type="protein sequence ID" value="KAF2740073.1"/>
    <property type="molecule type" value="Genomic_DNA"/>
</dbReference>
<evidence type="ECO:0000256" key="3">
    <source>
        <dbReference type="SAM" id="MobiDB-lite"/>
    </source>
</evidence>
<comment type="caution">
    <text evidence="4">The sequence shown here is derived from an EMBL/GenBank/DDBJ whole genome shotgun (WGS) entry which is preliminary data.</text>
</comment>
<dbReference type="AlphaFoldDB" id="A0A9P4R6B0"/>
<name>A0A9P4R6B0_9PLEO</name>
<sequence>MSEFDHPNCSKRDAKNTADISPFHIPRTDRQDDAHTNRIYLQTSSLPEVTTAHGDGNGQILVWSLSNGNLVDTVHAHNDSVSHFGRDARTFVSSSRDRTAKLWQFVGDGPEQMRLRHQHTLNGHTWPIMTAQFHKDRVITTSKDSVRLWRVEDGSCLEVISNFASICEFETILTCERLQLVGACSNSEVNIYDLTDKTETACLRGHIGVARVVKLLASPSVPGHKIISAGYGGTVRTWALDPGDEVWQNAHVLSFSDAVLTPFGDEIDLVEVEGEEFFRVEKRAKRIFDMKIDGIIAYVVGEGAEIVAFDLGEWTRKHEGGSVT</sequence>
<dbReference type="PANTHER" id="PTHR44019">
    <property type="entry name" value="WD REPEAT-CONTAINING PROTEIN 55"/>
    <property type="match status" value="1"/>
</dbReference>
<keyword evidence="2" id="KW-0677">Repeat</keyword>
<organism evidence="4 5">
    <name type="scientific">Polyplosphaeria fusca</name>
    <dbReference type="NCBI Taxonomy" id="682080"/>
    <lineage>
        <taxon>Eukaryota</taxon>
        <taxon>Fungi</taxon>
        <taxon>Dikarya</taxon>
        <taxon>Ascomycota</taxon>
        <taxon>Pezizomycotina</taxon>
        <taxon>Dothideomycetes</taxon>
        <taxon>Pleosporomycetidae</taxon>
        <taxon>Pleosporales</taxon>
        <taxon>Tetraplosphaeriaceae</taxon>
        <taxon>Polyplosphaeria</taxon>
    </lineage>
</organism>
<dbReference type="Proteomes" id="UP000799444">
    <property type="component" value="Unassembled WGS sequence"/>
</dbReference>
<dbReference type="InterPro" id="IPR050505">
    <property type="entry name" value="WDR55/POC1"/>
</dbReference>
<dbReference type="InterPro" id="IPR001680">
    <property type="entry name" value="WD40_rpt"/>
</dbReference>
<dbReference type="Gene3D" id="2.130.10.10">
    <property type="entry name" value="YVTN repeat-like/Quinoprotein amine dehydrogenase"/>
    <property type="match status" value="2"/>
</dbReference>
<dbReference type="PANTHER" id="PTHR44019:SF8">
    <property type="entry name" value="POC1 CENTRIOLAR PROTEIN HOMOLOG"/>
    <property type="match status" value="1"/>
</dbReference>
<dbReference type="SMART" id="SM00320">
    <property type="entry name" value="WD40"/>
    <property type="match status" value="3"/>
</dbReference>
<accession>A0A9P4R6B0</accession>
<evidence type="ECO:0000313" key="5">
    <source>
        <dbReference type="Proteomes" id="UP000799444"/>
    </source>
</evidence>